<evidence type="ECO:0000313" key="14">
    <source>
        <dbReference type="EMBL" id="GIP19454.1"/>
    </source>
</evidence>
<dbReference type="PANTHER" id="PTHR43410">
    <property type="entry name" value="NITRIC OXIDE SYNTHASE OXYGENASE"/>
    <property type="match status" value="1"/>
</dbReference>
<dbReference type="InterPro" id="IPR044944">
    <property type="entry name" value="NOS_dom_3"/>
</dbReference>
<sequence>MTEQELWHAAEQFVRTCYVELNKSEAELDARLLDIKTSITATGTYQHTSEELAHGARMAWRNSNRCIGRLFWETLHVIDKRSIIDEQEIANALIEHIRYATNGGRIRPTITIFKPQQEKASVRIWNHQLLRYAGYEKDGAVVGDPASLQFTSICQRLGWKGKGTAYDMLPLVVSVNDRPPAWFELPQEVIMEVPIRHDKYPGINDLALQWYAVPIIADMKLEIGGLSYTAAPFNGWYMGTEIGARNLADEQRYNMLPKVAEAMGLATDHASSLWKDRALVELNAAVLESFKRQGVSIVDHHTAALQFQRFEEKEQAAGRDVTGRWSWLIPPLSPAATHIFHSSYEDKQLLPNYIVQDKPYEIE</sequence>
<dbReference type="PANTHER" id="PTHR43410:SF1">
    <property type="entry name" value="NITRIC OXIDE SYNTHASE"/>
    <property type="match status" value="1"/>
</dbReference>
<gene>
    <name evidence="14" type="primary">nos</name>
    <name evidence="14" type="ORF">J40TS1_50960</name>
</gene>
<dbReference type="GO" id="GO:0006809">
    <property type="term" value="P:nitric oxide biosynthetic process"/>
    <property type="evidence" value="ECO:0007669"/>
    <property type="project" value="InterPro"/>
</dbReference>
<comment type="function">
    <text evidence="2 11">Catalyzes the production of nitric oxide.</text>
</comment>
<dbReference type="Proteomes" id="UP000683139">
    <property type="component" value="Unassembled WGS sequence"/>
</dbReference>
<evidence type="ECO:0000256" key="10">
    <source>
        <dbReference type="ARBA" id="ARBA00048713"/>
    </source>
</evidence>
<evidence type="ECO:0000256" key="7">
    <source>
        <dbReference type="ARBA" id="ARBA00022723"/>
    </source>
</evidence>
<keyword evidence="6 11" id="KW-0349">Heme</keyword>
<evidence type="ECO:0000313" key="15">
    <source>
        <dbReference type="Proteomes" id="UP000683139"/>
    </source>
</evidence>
<evidence type="ECO:0000259" key="13">
    <source>
        <dbReference type="PROSITE" id="PS60001"/>
    </source>
</evidence>
<dbReference type="SUPFAM" id="SSF56512">
    <property type="entry name" value="Nitric oxide (NO) synthase oxygenase domain"/>
    <property type="match status" value="1"/>
</dbReference>
<evidence type="ECO:0000256" key="11">
    <source>
        <dbReference type="PIRNR" id="PIRNR037219"/>
    </source>
</evidence>
<dbReference type="InterPro" id="IPR044940">
    <property type="entry name" value="NOS_dom_2"/>
</dbReference>
<evidence type="ECO:0000256" key="8">
    <source>
        <dbReference type="ARBA" id="ARBA00023002"/>
    </source>
</evidence>
<dbReference type="Gene3D" id="3.90.1230.10">
    <property type="entry name" value="Nitric Oxide Synthase, Chain A, domain 3"/>
    <property type="match status" value="1"/>
</dbReference>
<organism evidence="14 15">
    <name type="scientific">Paenibacillus montaniterrae</name>
    <dbReference type="NCBI Taxonomy" id="429341"/>
    <lineage>
        <taxon>Bacteria</taxon>
        <taxon>Bacillati</taxon>
        <taxon>Bacillota</taxon>
        <taxon>Bacilli</taxon>
        <taxon>Bacillales</taxon>
        <taxon>Paenibacillaceae</taxon>
        <taxon>Paenibacillus</taxon>
    </lineage>
</organism>
<reference evidence="14" key="1">
    <citation type="submission" date="2021-03" db="EMBL/GenBank/DDBJ databases">
        <title>Antimicrobial resistance genes in bacteria isolated from Japanese honey, and their potential for conferring macrolide and lincosamide resistance in the American foulbrood pathogen Paenibacillus larvae.</title>
        <authorList>
            <person name="Okamoto M."/>
            <person name="Kumagai M."/>
            <person name="Kanamori H."/>
            <person name="Takamatsu D."/>
        </authorList>
    </citation>
    <scope>NUCLEOTIDE SEQUENCE</scope>
    <source>
        <strain evidence="14">J40TS1</strain>
    </source>
</reference>
<dbReference type="InterPro" id="IPR050607">
    <property type="entry name" value="NOS"/>
</dbReference>
<keyword evidence="7 11" id="KW-0479">Metal-binding</keyword>
<dbReference type="InterPro" id="IPR036119">
    <property type="entry name" value="NOS_N_sf"/>
</dbReference>
<comment type="catalytic activity">
    <reaction evidence="10">
        <text>3 reduced [flavodoxin] + 2 L-arginine + 4 O2 = 3 oxidized [flavodoxin] + 2 L-citrulline + 2 nitric oxide + 4 H2O + 5 H(+)</text>
        <dbReference type="Rhea" id="RHEA:52324"/>
        <dbReference type="Rhea" id="RHEA-COMP:10622"/>
        <dbReference type="Rhea" id="RHEA-COMP:10623"/>
        <dbReference type="ChEBI" id="CHEBI:15377"/>
        <dbReference type="ChEBI" id="CHEBI:15378"/>
        <dbReference type="ChEBI" id="CHEBI:15379"/>
        <dbReference type="ChEBI" id="CHEBI:16480"/>
        <dbReference type="ChEBI" id="CHEBI:32682"/>
        <dbReference type="ChEBI" id="CHEBI:57618"/>
        <dbReference type="ChEBI" id="CHEBI:57743"/>
        <dbReference type="ChEBI" id="CHEBI:58210"/>
        <dbReference type="EC" id="1.14.14.47"/>
    </reaction>
</comment>
<evidence type="ECO:0000256" key="12">
    <source>
        <dbReference type="PIRSR" id="PIRSR037219-1"/>
    </source>
</evidence>
<dbReference type="InterPro" id="IPR017142">
    <property type="entry name" value="Nitric_oxide_synthase_Oase-su"/>
</dbReference>
<proteinExistence type="inferred from homology"/>
<keyword evidence="8 11" id="KW-0560">Oxidoreductase</keyword>
<comment type="caution">
    <text evidence="14">The sequence shown here is derived from an EMBL/GenBank/DDBJ whole genome shotgun (WGS) entry which is preliminary data.</text>
</comment>
<dbReference type="InterPro" id="IPR044943">
    <property type="entry name" value="NOS_dom_1"/>
</dbReference>
<protein>
    <recommendedName>
        <fullName evidence="5 11">Nitric oxide synthase oxygenase</fullName>
        <ecNumber evidence="4 11">1.14.14.47</ecNumber>
    </recommendedName>
</protein>
<evidence type="ECO:0000256" key="3">
    <source>
        <dbReference type="ARBA" id="ARBA00005411"/>
    </source>
</evidence>
<dbReference type="Pfam" id="PF02898">
    <property type="entry name" value="NO_synthase"/>
    <property type="match status" value="1"/>
</dbReference>
<dbReference type="EMBL" id="BOSE01000015">
    <property type="protein sequence ID" value="GIP19454.1"/>
    <property type="molecule type" value="Genomic_DNA"/>
</dbReference>
<dbReference type="RefSeq" id="WP_213520206.1">
    <property type="nucleotide sequence ID" value="NZ_BOSE01000015.1"/>
</dbReference>
<keyword evidence="15" id="KW-1185">Reference proteome</keyword>
<dbReference type="EC" id="1.14.14.47" evidence="4 11"/>
<dbReference type="Gene3D" id="3.90.340.10">
    <property type="entry name" value="Nitric Oxide Synthase, Chain A, domain 1"/>
    <property type="match status" value="1"/>
</dbReference>
<evidence type="ECO:0000256" key="1">
    <source>
        <dbReference type="ARBA" id="ARBA00001971"/>
    </source>
</evidence>
<feature type="binding site" description="axial binding residue" evidence="12">
    <location>
        <position position="66"/>
    </location>
    <ligand>
        <name>heme</name>
        <dbReference type="ChEBI" id="CHEBI:30413"/>
    </ligand>
    <ligandPart>
        <name>Fe</name>
        <dbReference type="ChEBI" id="CHEBI:18248"/>
    </ligandPart>
</feature>
<dbReference type="InterPro" id="IPR004030">
    <property type="entry name" value="NOS_N"/>
</dbReference>
<dbReference type="AlphaFoldDB" id="A0A919YVW1"/>
<feature type="domain" description="Nitric oxide synthase (NOS)" evidence="13">
    <location>
        <begin position="65"/>
        <end position="72"/>
    </location>
</feature>
<comment type="similarity">
    <text evidence="3 11">Belongs to the NOS family. Bacterial NOS oxygenase subfamily.</text>
</comment>
<comment type="miscellaneous">
    <text evidence="11">This protein is similar to the oxygenase domain of eukaryotic nitric oxide synthases but lacks the reductase domain which, in eukaryotes, is responsible for transfer of electrons to the ferric heme during nitric oxide synthesis.</text>
</comment>
<accession>A0A919YVW1</accession>
<evidence type="ECO:0000256" key="4">
    <source>
        <dbReference type="ARBA" id="ARBA00012735"/>
    </source>
</evidence>
<dbReference type="GO" id="GO:0046872">
    <property type="term" value="F:metal ion binding"/>
    <property type="evidence" value="ECO:0007669"/>
    <property type="project" value="UniProtKB-KW"/>
</dbReference>
<dbReference type="CDD" id="cd00575">
    <property type="entry name" value="NOS_oxygenase"/>
    <property type="match status" value="1"/>
</dbReference>
<comment type="subunit">
    <text evidence="11">Homodimer.</text>
</comment>
<comment type="cofactor">
    <cofactor evidence="1 11 12">
        <name>heme</name>
        <dbReference type="ChEBI" id="CHEBI:30413"/>
    </cofactor>
</comment>
<dbReference type="GO" id="GO:0004517">
    <property type="term" value="F:nitric-oxide synthase activity"/>
    <property type="evidence" value="ECO:0007669"/>
    <property type="project" value="InterPro"/>
</dbReference>
<dbReference type="PROSITE" id="PS60001">
    <property type="entry name" value="NOS"/>
    <property type="match status" value="1"/>
</dbReference>
<evidence type="ECO:0000256" key="6">
    <source>
        <dbReference type="ARBA" id="ARBA00022617"/>
    </source>
</evidence>
<evidence type="ECO:0000256" key="9">
    <source>
        <dbReference type="ARBA" id="ARBA00023004"/>
    </source>
</evidence>
<evidence type="ECO:0000256" key="2">
    <source>
        <dbReference type="ARBA" id="ARBA00002642"/>
    </source>
</evidence>
<keyword evidence="9 11" id="KW-0408">Iron</keyword>
<dbReference type="PIRSF" id="PIRSF037219">
    <property type="entry name" value="NOS_oxygenase"/>
    <property type="match status" value="1"/>
</dbReference>
<evidence type="ECO:0000256" key="5">
    <source>
        <dbReference type="ARBA" id="ARBA00018859"/>
    </source>
</evidence>
<dbReference type="Gene3D" id="3.90.440.10">
    <property type="entry name" value="Nitric Oxide Synthase,Heme Domain,Chain A domain 2"/>
    <property type="match status" value="1"/>
</dbReference>
<name>A0A919YVW1_9BACL</name>
<dbReference type="GO" id="GO:0020037">
    <property type="term" value="F:heme binding"/>
    <property type="evidence" value="ECO:0007669"/>
    <property type="project" value="InterPro"/>
</dbReference>